<feature type="compositionally biased region" description="Basic and acidic residues" evidence="1">
    <location>
        <begin position="57"/>
        <end position="84"/>
    </location>
</feature>
<evidence type="ECO:0000313" key="2">
    <source>
        <dbReference type="EMBL" id="PCH42596.1"/>
    </source>
</evidence>
<evidence type="ECO:0000313" key="3">
    <source>
        <dbReference type="Proteomes" id="UP000218811"/>
    </source>
</evidence>
<feature type="region of interest" description="Disordered" evidence="1">
    <location>
        <begin position="48"/>
        <end position="91"/>
    </location>
</feature>
<feature type="compositionally biased region" description="Low complexity" evidence="1">
    <location>
        <begin position="1"/>
        <end position="11"/>
    </location>
</feature>
<sequence length="91" mass="9903">MASVVAVAEAAGGTDTQEMDEPPGGRAIHPVRFAHTHARAREWCAREATKAAGGTRGDYKASRGKVEEKTAWRAGERREKERPLARLHKGP</sequence>
<proteinExistence type="predicted"/>
<organism evidence="2 3">
    <name type="scientific">Wolfiporia cocos (strain MD-104)</name>
    <name type="common">Brown rot fungus</name>
    <dbReference type="NCBI Taxonomy" id="742152"/>
    <lineage>
        <taxon>Eukaryota</taxon>
        <taxon>Fungi</taxon>
        <taxon>Dikarya</taxon>
        <taxon>Basidiomycota</taxon>
        <taxon>Agaricomycotina</taxon>
        <taxon>Agaricomycetes</taxon>
        <taxon>Polyporales</taxon>
        <taxon>Phaeolaceae</taxon>
        <taxon>Wolfiporia</taxon>
    </lineage>
</organism>
<feature type="region of interest" description="Disordered" evidence="1">
    <location>
        <begin position="1"/>
        <end position="27"/>
    </location>
</feature>
<accession>A0A2H3JK77</accession>
<dbReference type="AlphaFoldDB" id="A0A2H3JK77"/>
<evidence type="ECO:0000256" key="1">
    <source>
        <dbReference type="SAM" id="MobiDB-lite"/>
    </source>
</evidence>
<gene>
    <name evidence="2" type="ORF">WOLCODRAFT_163907</name>
</gene>
<name>A0A2H3JK77_WOLCO</name>
<dbReference type="Proteomes" id="UP000218811">
    <property type="component" value="Unassembled WGS sequence"/>
</dbReference>
<protein>
    <submittedName>
        <fullName evidence="2">Uncharacterized protein</fullName>
    </submittedName>
</protein>
<reference evidence="2 3" key="1">
    <citation type="journal article" date="2012" name="Science">
        <title>The Paleozoic origin of enzymatic lignin decomposition reconstructed from 31 fungal genomes.</title>
        <authorList>
            <person name="Floudas D."/>
            <person name="Binder M."/>
            <person name="Riley R."/>
            <person name="Barry K."/>
            <person name="Blanchette R.A."/>
            <person name="Henrissat B."/>
            <person name="Martinez A.T."/>
            <person name="Otillar R."/>
            <person name="Spatafora J.W."/>
            <person name="Yadav J.S."/>
            <person name="Aerts A."/>
            <person name="Benoit I."/>
            <person name="Boyd A."/>
            <person name="Carlson A."/>
            <person name="Copeland A."/>
            <person name="Coutinho P.M."/>
            <person name="de Vries R.P."/>
            <person name="Ferreira P."/>
            <person name="Findley K."/>
            <person name="Foster B."/>
            <person name="Gaskell J."/>
            <person name="Glotzer D."/>
            <person name="Gorecki P."/>
            <person name="Heitman J."/>
            <person name="Hesse C."/>
            <person name="Hori C."/>
            <person name="Igarashi K."/>
            <person name="Jurgens J.A."/>
            <person name="Kallen N."/>
            <person name="Kersten P."/>
            <person name="Kohler A."/>
            <person name="Kuees U."/>
            <person name="Kumar T.K.A."/>
            <person name="Kuo A."/>
            <person name="LaButti K."/>
            <person name="Larrondo L.F."/>
            <person name="Lindquist E."/>
            <person name="Ling A."/>
            <person name="Lombard V."/>
            <person name="Lucas S."/>
            <person name="Lundell T."/>
            <person name="Martin R."/>
            <person name="McLaughlin D.J."/>
            <person name="Morgenstern I."/>
            <person name="Morin E."/>
            <person name="Murat C."/>
            <person name="Nagy L.G."/>
            <person name="Nolan M."/>
            <person name="Ohm R.A."/>
            <person name="Patyshakuliyeva A."/>
            <person name="Rokas A."/>
            <person name="Ruiz-Duenas F.J."/>
            <person name="Sabat G."/>
            <person name="Salamov A."/>
            <person name="Samejima M."/>
            <person name="Schmutz J."/>
            <person name="Slot J.C."/>
            <person name="St John F."/>
            <person name="Stenlid J."/>
            <person name="Sun H."/>
            <person name="Sun S."/>
            <person name="Syed K."/>
            <person name="Tsang A."/>
            <person name="Wiebenga A."/>
            <person name="Young D."/>
            <person name="Pisabarro A."/>
            <person name="Eastwood D.C."/>
            <person name="Martin F."/>
            <person name="Cullen D."/>
            <person name="Grigoriev I.V."/>
            <person name="Hibbett D.S."/>
        </authorList>
    </citation>
    <scope>NUCLEOTIDE SEQUENCE [LARGE SCALE GENOMIC DNA]</scope>
    <source>
        <strain evidence="2 3">MD-104</strain>
    </source>
</reference>
<keyword evidence="3" id="KW-1185">Reference proteome</keyword>
<dbReference type="EMBL" id="KB468124">
    <property type="protein sequence ID" value="PCH42596.1"/>
    <property type="molecule type" value="Genomic_DNA"/>
</dbReference>